<protein>
    <recommendedName>
        <fullName evidence="1">Reverse transcriptase domain-containing protein</fullName>
    </recommendedName>
</protein>
<dbReference type="PROSITE" id="PS50878">
    <property type="entry name" value="RT_POL"/>
    <property type="match status" value="1"/>
</dbReference>
<evidence type="ECO:0000313" key="3">
    <source>
        <dbReference type="Proteomes" id="UP000550714"/>
    </source>
</evidence>
<gene>
    <name evidence="2" type="ORF">FHS23_000397</name>
</gene>
<evidence type="ECO:0000313" key="2">
    <source>
        <dbReference type="EMBL" id="MBB3049402.1"/>
    </source>
</evidence>
<dbReference type="CDD" id="cd01646">
    <property type="entry name" value="RT_Bac_retron_I"/>
    <property type="match status" value="1"/>
</dbReference>
<accession>A0A839RWB4</accession>
<dbReference type="EMBL" id="JACHWU010000001">
    <property type="protein sequence ID" value="MBB3049402.1"/>
    <property type="molecule type" value="Genomic_DNA"/>
</dbReference>
<dbReference type="PANTHER" id="PTHR34047:SF8">
    <property type="entry name" value="PROTEIN YKFC"/>
    <property type="match status" value="1"/>
</dbReference>
<dbReference type="InterPro" id="IPR000477">
    <property type="entry name" value="RT_dom"/>
</dbReference>
<evidence type="ECO:0000259" key="1">
    <source>
        <dbReference type="PROSITE" id="PS50878"/>
    </source>
</evidence>
<dbReference type="RefSeq" id="WP_183646788.1">
    <property type="nucleotide sequence ID" value="NZ_JACHWU010000001.1"/>
</dbReference>
<dbReference type="PANTHER" id="PTHR34047">
    <property type="entry name" value="NUCLEAR INTRON MATURASE 1, MITOCHONDRIAL-RELATED"/>
    <property type="match status" value="1"/>
</dbReference>
<comment type="caution">
    <text evidence="2">The sequence shown here is derived from an EMBL/GenBank/DDBJ whole genome shotgun (WGS) entry which is preliminary data.</text>
</comment>
<dbReference type="AlphaFoldDB" id="A0A839RWB4"/>
<name>A0A839RWB4_9PSEU</name>
<proteinExistence type="predicted"/>
<organism evidence="2 3">
    <name type="scientific">Prauserella isguenensis</name>
    <dbReference type="NCBI Taxonomy" id="1470180"/>
    <lineage>
        <taxon>Bacteria</taxon>
        <taxon>Bacillati</taxon>
        <taxon>Actinomycetota</taxon>
        <taxon>Actinomycetes</taxon>
        <taxon>Pseudonocardiales</taxon>
        <taxon>Pseudonocardiaceae</taxon>
        <taxon>Prauserella</taxon>
    </lineage>
</organism>
<dbReference type="Pfam" id="PF00078">
    <property type="entry name" value="RVT_1"/>
    <property type="match status" value="1"/>
</dbReference>
<sequence>MTANAALQRLTKDQLLAALKNVQRSNDMLPPREDDKVAGRIANRFVDGILARIAANDYVCAPALLVPVPKRAFTTRPAAVATLRDRIIYEALVCAARPKISRHLISSESLIWPRADESLPSWNNFERAPLEAGGGWVVSADVAGFYESVDHSRLDVALADAGVSSDIRQAIQTHLRSLMGANRGLPQGVDTSDSLATLYLSPVDSSLRRSDIRFWRHGDDYRIVTTDYPSALQAIFELEQALRRNSLLLNSGKLKIEKLGQYSIALQDVDLTTEKFREKMRKAREQALHESTGEELAKAAEDAGLDDDMQWRFFYHQTMAKDEFLEALAPSLTPKPVEIVTEMFKDLVDRRPKEKLPQNLAHARLVFCLRRLAQAKSRDALPWIGELLIRRPDDTQDLANYLLALVDSEPDQVVRACQFALTNKKHLLDWERAWIFRVLSRAPERVHKAIISTAQDIAVSDTYGWLSRIEALRLLARRGRLDKNITLRVARQVPESFQGDFVGIVAMAEHAGNWAAFYLDGAKQDALQAVVIDGVRAQRQRA</sequence>
<reference evidence="2 3" key="1">
    <citation type="submission" date="2020-08" db="EMBL/GenBank/DDBJ databases">
        <title>Genomic Encyclopedia of Type Strains, Phase III (KMG-III): the genomes of soil and plant-associated and newly described type strains.</title>
        <authorList>
            <person name="Whitman W."/>
        </authorList>
    </citation>
    <scope>NUCLEOTIDE SEQUENCE [LARGE SCALE GENOMIC DNA]</scope>
    <source>
        <strain evidence="2 3">CECT 8577</strain>
    </source>
</reference>
<keyword evidence="3" id="KW-1185">Reference proteome</keyword>
<dbReference type="Proteomes" id="UP000550714">
    <property type="component" value="Unassembled WGS sequence"/>
</dbReference>
<dbReference type="InterPro" id="IPR051083">
    <property type="entry name" value="GrpII_Intron_Splice-Mob/Def"/>
</dbReference>
<feature type="domain" description="Reverse transcriptase" evidence="1">
    <location>
        <begin position="1"/>
        <end position="271"/>
    </location>
</feature>